<proteinExistence type="predicted"/>
<keyword evidence="3" id="KW-1185">Reference proteome</keyword>
<dbReference type="AlphaFoldDB" id="A0A1Q8CNA6"/>
<feature type="domain" description="DNA primase/polymerase bifunctional N-terminal" evidence="1">
    <location>
        <begin position="22"/>
        <end position="189"/>
    </location>
</feature>
<evidence type="ECO:0000313" key="3">
    <source>
        <dbReference type="Proteomes" id="UP000185596"/>
    </source>
</evidence>
<evidence type="ECO:0000259" key="1">
    <source>
        <dbReference type="SMART" id="SM00943"/>
    </source>
</evidence>
<sequence>MLDMEWSDSWRGAFRVELRAQAIGLAWRGWPVLPGTYPAGSQWAGREGTENTGPHPVHEDWQERIGTKPEQVASWWSGRPYSVLLATGVSLDAIEVPGDLGRGTARELRSVGLPVPIIATPDDRWTFLVGAGQPLARSLAEHPEVIRHAEGSYVPLPPTPVQHGVVHWRVRPEVCGWQMPASETVQEALLDALARGTFARSAVELVVAD</sequence>
<dbReference type="SMART" id="SM00943">
    <property type="entry name" value="Prim-Pol"/>
    <property type="match status" value="1"/>
</dbReference>
<evidence type="ECO:0000313" key="2">
    <source>
        <dbReference type="EMBL" id="OLF15847.1"/>
    </source>
</evidence>
<dbReference type="OrthoDB" id="3397040at2"/>
<name>A0A1Q8CNA6_9PSEU</name>
<dbReference type="InterPro" id="IPR015330">
    <property type="entry name" value="DNA_primase/pol_bifunc_N"/>
</dbReference>
<dbReference type="EMBL" id="MSIE01000036">
    <property type="protein sequence ID" value="OLF15847.1"/>
    <property type="molecule type" value="Genomic_DNA"/>
</dbReference>
<reference evidence="2 3" key="1">
    <citation type="submission" date="2016-12" db="EMBL/GenBank/DDBJ databases">
        <title>The draft genome sequence of Actinophytocola sp. 11-183.</title>
        <authorList>
            <person name="Wang W."/>
            <person name="Yuan L."/>
        </authorList>
    </citation>
    <scope>NUCLEOTIDE SEQUENCE [LARGE SCALE GENOMIC DNA]</scope>
    <source>
        <strain evidence="2 3">11-183</strain>
    </source>
</reference>
<dbReference type="STRING" id="1912961.BU204_19845"/>
<comment type="caution">
    <text evidence="2">The sequence shown here is derived from an EMBL/GenBank/DDBJ whole genome shotgun (WGS) entry which is preliminary data.</text>
</comment>
<dbReference type="Proteomes" id="UP000185596">
    <property type="component" value="Unassembled WGS sequence"/>
</dbReference>
<gene>
    <name evidence="2" type="ORF">BU204_19845</name>
</gene>
<organism evidence="2 3">
    <name type="scientific">Actinophytocola xanthii</name>
    <dbReference type="NCBI Taxonomy" id="1912961"/>
    <lineage>
        <taxon>Bacteria</taxon>
        <taxon>Bacillati</taxon>
        <taxon>Actinomycetota</taxon>
        <taxon>Actinomycetes</taxon>
        <taxon>Pseudonocardiales</taxon>
        <taxon>Pseudonocardiaceae</taxon>
    </lineage>
</organism>
<dbReference type="Pfam" id="PF09250">
    <property type="entry name" value="Prim-Pol"/>
    <property type="match status" value="1"/>
</dbReference>
<protein>
    <submittedName>
        <fullName evidence="2">DNA primase</fullName>
    </submittedName>
</protein>
<accession>A0A1Q8CNA6</accession>